<dbReference type="STRING" id="1227492.C482_08998"/>
<evidence type="ECO:0000313" key="1">
    <source>
        <dbReference type="EMBL" id="ELZ00183.1"/>
    </source>
</evidence>
<evidence type="ECO:0000313" key="2">
    <source>
        <dbReference type="Proteomes" id="UP000011693"/>
    </source>
</evidence>
<accession>M0AQG7</accession>
<reference evidence="1 2" key="1">
    <citation type="journal article" date="2014" name="PLoS Genet.">
        <title>Phylogenetically driven sequencing of extremely halophilic archaea reveals strategies for static and dynamic osmo-response.</title>
        <authorList>
            <person name="Becker E.A."/>
            <person name="Seitzer P.M."/>
            <person name="Tritt A."/>
            <person name="Larsen D."/>
            <person name="Krusor M."/>
            <person name="Yao A.I."/>
            <person name="Wu D."/>
            <person name="Madern D."/>
            <person name="Eisen J.A."/>
            <person name="Darling A.E."/>
            <person name="Facciotti M.T."/>
        </authorList>
    </citation>
    <scope>NUCLEOTIDE SEQUENCE [LARGE SCALE GENOMIC DNA]</scope>
    <source>
        <strain evidence="1 2">JCM 10990</strain>
    </source>
</reference>
<comment type="caution">
    <text evidence="1">The sequence shown here is derived from an EMBL/GenBank/DDBJ whole genome shotgun (WGS) entry which is preliminary data.</text>
</comment>
<organism evidence="1 2">
    <name type="scientific">Natrialba chahannaoensis JCM 10990</name>
    <dbReference type="NCBI Taxonomy" id="1227492"/>
    <lineage>
        <taxon>Archaea</taxon>
        <taxon>Methanobacteriati</taxon>
        <taxon>Methanobacteriota</taxon>
        <taxon>Stenosarchaea group</taxon>
        <taxon>Halobacteria</taxon>
        <taxon>Halobacteriales</taxon>
        <taxon>Natrialbaceae</taxon>
        <taxon>Natrialba</taxon>
    </lineage>
</organism>
<sequence>MTMTVDDLLEEHGLECAGCGDRFPLLWTPVDSDESYCGECIDDDGCVSVDSSETGGNADDV</sequence>
<dbReference type="PATRIC" id="fig|1227492.4.peg.1760"/>
<protein>
    <submittedName>
        <fullName evidence="1">Uncharacterized protein</fullName>
    </submittedName>
</protein>
<dbReference type="Proteomes" id="UP000011693">
    <property type="component" value="Unassembled WGS sequence"/>
</dbReference>
<dbReference type="AlphaFoldDB" id="M0AQG7"/>
<keyword evidence="2" id="KW-1185">Reference proteome</keyword>
<gene>
    <name evidence="1" type="ORF">C482_08998</name>
</gene>
<name>M0AQG7_9EURY</name>
<dbReference type="EMBL" id="AOIN01000054">
    <property type="protein sequence ID" value="ELZ00183.1"/>
    <property type="molecule type" value="Genomic_DNA"/>
</dbReference>
<proteinExistence type="predicted"/>